<evidence type="ECO:0000256" key="1">
    <source>
        <dbReference type="ARBA" id="ARBA00008023"/>
    </source>
</evidence>
<comment type="similarity">
    <text evidence="1 10 11">Belongs to the HAM1 NTPase family.</text>
</comment>
<evidence type="ECO:0000256" key="2">
    <source>
        <dbReference type="ARBA" id="ARBA00011738"/>
    </source>
</evidence>
<keyword evidence="4 10" id="KW-0547">Nucleotide-binding</keyword>
<dbReference type="SUPFAM" id="SSF52972">
    <property type="entry name" value="ITPase-like"/>
    <property type="match status" value="1"/>
</dbReference>
<evidence type="ECO:0000313" key="13">
    <source>
        <dbReference type="Proteomes" id="UP000430692"/>
    </source>
</evidence>
<feature type="active site" description="Proton acceptor" evidence="10">
    <location>
        <position position="77"/>
    </location>
</feature>
<evidence type="ECO:0000256" key="10">
    <source>
        <dbReference type="HAMAP-Rule" id="MF_01405"/>
    </source>
</evidence>
<dbReference type="CDD" id="cd00515">
    <property type="entry name" value="HAM1"/>
    <property type="match status" value="1"/>
</dbReference>
<comment type="cofactor">
    <cofactor evidence="10">
        <name>Mg(2+)</name>
        <dbReference type="ChEBI" id="CHEBI:18420"/>
    </cofactor>
    <text evidence="10">Binds 1 Mg(2+) ion per subunit.</text>
</comment>
<dbReference type="HAMAP" id="MF_01405">
    <property type="entry name" value="Non_canon_purine_NTPase"/>
    <property type="match status" value="1"/>
</dbReference>
<dbReference type="Gene3D" id="3.90.950.10">
    <property type="match status" value="1"/>
</dbReference>
<dbReference type="InterPro" id="IPR002637">
    <property type="entry name" value="RdgB/HAM1"/>
</dbReference>
<dbReference type="InterPro" id="IPR029001">
    <property type="entry name" value="ITPase-like_fam"/>
</dbReference>
<keyword evidence="7 10" id="KW-0546">Nucleotide metabolism</keyword>
<dbReference type="Proteomes" id="UP000430692">
    <property type="component" value="Unassembled WGS sequence"/>
</dbReference>
<sequence>MGKQKWPFSTIIIATANKHKQKQFVDLFAPLGLAVKGLNDLQDAPEIIEDQPTFEGNAAKKAEIIANWLGGPVISDDSGIVVPDLDGEPGVYSARYAGENATDEQNNQKLLRRITESKLTEPSAYYVCVMAVAIPNQATQLFRGECHGKVIAFPQGDNGFGYDPIFYLPEEQMTMAQLPSDKKYVISHRAKATAQLVDWLQMSYSFQA</sequence>
<keyword evidence="6 10" id="KW-0460">Magnesium</keyword>
<evidence type="ECO:0000256" key="5">
    <source>
        <dbReference type="ARBA" id="ARBA00022801"/>
    </source>
</evidence>
<dbReference type="Pfam" id="PF01725">
    <property type="entry name" value="Ham1p_like"/>
    <property type="match status" value="1"/>
</dbReference>
<dbReference type="NCBIfam" id="TIGR00042">
    <property type="entry name" value="RdgB/HAM1 family non-canonical purine NTP pyrophosphatase"/>
    <property type="match status" value="1"/>
</dbReference>
<comment type="function">
    <text evidence="10">Pyrophosphatase that catalyzes the hydrolysis of nucleoside triphosphates to their monophosphate derivatives, with a high preference for the non-canonical purine nucleotides XTP (xanthosine triphosphate), dITP (deoxyinosine triphosphate) and ITP. Seems to function as a house-cleaning enzyme that removes non-canonical purine nucleotides from the nucleotide pool, thus preventing their incorporation into DNA/RNA and avoiding chromosomal lesions.</text>
</comment>
<gene>
    <name evidence="12" type="ORF">GSM42_13515</name>
</gene>
<dbReference type="NCBIfam" id="NF011397">
    <property type="entry name" value="PRK14822.1"/>
    <property type="match status" value="1"/>
</dbReference>
<keyword evidence="3 10" id="KW-0479">Metal-binding</keyword>
<name>A0A6I4W1S0_9BACL</name>
<dbReference type="RefSeq" id="WP_160802068.1">
    <property type="nucleotide sequence ID" value="NZ_WUUL01000009.1"/>
</dbReference>
<reference evidence="12 13" key="1">
    <citation type="submission" date="2019-12" db="EMBL/GenBank/DDBJ databases">
        <title>Whole-genome analyses of novel actinobacteria.</title>
        <authorList>
            <person name="Sahin N."/>
            <person name="Saygin H."/>
        </authorList>
    </citation>
    <scope>NUCLEOTIDE SEQUENCE [LARGE SCALE GENOMIC DNA]</scope>
    <source>
        <strain evidence="12 13">KC615</strain>
    </source>
</reference>
<comment type="catalytic activity">
    <reaction evidence="8 10">
        <text>dITP + H2O = dIMP + diphosphate + H(+)</text>
        <dbReference type="Rhea" id="RHEA:28342"/>
        <dbReference type="ChEBI" id="CHEBI:15377"/>
        <dbReference type="ChEBI" id="CHEBI:15378"/>
        <dbReference type="ChEBI" id="CHEBI:33019"/>
        <dbReference type="ChEBI" id="CHEBI:61194"/>
        <dbReference type="ChEBI" id="CHEBI:61382"/>
        <dbReference type="EC" id="3.6.1.66"/>
    </reaction>
</comment>
<dbReference type="AlphaFoldDB" id="A0A6I4W1S0"/>
<dbReference type="FunFam" id="3.90.950.10:FF:000001">
    <property type="entry name" value="dITP/XTP pyrophosphatase"/>
    <property type="match status" value="1"/>
</dbReference>
<evidence type="ECO:0000256" key="11">
    <source>
        <dbReference type="RuleBase" id="RU003781"/>
    </source>
</evidence>
<feature type="binding site" evidence="10">
    <location>
        <begin position="160"/>
        <end position="163"/>
    </location>
    <ligand>
        <name>substrate</name>
    </ligand>
</feature>
<dbReference type="PANTHER" id="PTHR11067">
    <property type="entry name" value="INOSINE TRIPHOSPHATE PYROPHOSPHATASE/HAM1 PROTEIN"/>
    <property type="match status" value="1"/>
</dbReference>
<organism evidence="12 13">
    <name type="scientific">Shimazuella alba</name>
    <dbReference type="NCBI Taxonomy" id="2690964"/>
    <lineage>
        <taxon>Bacteria</taxon>
        <taxon>Bacillati</taxon>
        <taxon>Bacillota</taxon>
        <taxon>Bacilli</taxon>
        <taxon>Bacillales</taxon>
        <taxon>Thermoactinomycetaceae</taxon>
        <taxon>Shimazuella</taxon>
    </lineage>
</organism>
<comment type="subunit">
    <text evidence="2 10">Homodimer.</text>
</comment>
<feature type="binding site" evidence="10">
    <location>
        <position position="77"/>
    </location>
    <ligand>
        <name>Mg(2+)</name>
        <dbReference type="ChEBI" id="CHEBI:18420"/>
    </ligand>
</feature>
<comment type="catalytic activity">
    <reaction evidence="9 10">
        <text>XTP + H2O = XMP + diphosphate + H(+)</text>
        <dbReference type="Rhea" id="RHEA:28610"/>
        <dbReference type="ChEBI" id="CHEBI:15377"/>
        <dbReference type="ChEBI" id="CHEBI:15378"/>
        <dbReference type="ChEBI" id="CHEBI:33019"/>
        <dbReference type="ChEBI" id="CHEBI:57464"/>
        <dbReference type="ChEBI" id="CHEBI:61314"/>
        <dbReference type="EC" id="3.6.1.66"/>
    </reaction>
</comment>
<keyword evidence="13" id="KW-1185">Reference proteome</keyword>
<keyword evidence="5 10" id="KW-0378">Hydrolase</keyword>
<dbReference type="GO" id="GO:0009146">
    <property type="term" value="P:purine nucleoside triphosphate catabolic process"/>
    <property type="evidence" value="ECO:0007669"/>
    <property type="project" value="UniProtKB-UniRule"/>
</dbReference>
<proteinExistence type="inferred from homology"/>
<dbReference type="GO" id="GO:0046872">
    <property type="term" value="F:metal ion binding"/>
    <property type="evidence" value="ECO:0007669"/>
    <property type="project" value="UniProtKB-KW"/>
</dbReference>
<evidence type="ECO:0000256" key="4">
    <source>
        <dbReference type="ARBA" id="ARBA00022741"/>
    </source>
</evidence>
<feature type="binding site" evidence="10">
    <location>
        <begin position="15"/>
        <end position="20"/>
    </location>
    <ligand>
        <name>substrate</name>
    </ligand>
</feature>
<dbReference type="GO" id="GO:0017111">
    <property type="term" value="F:ribonucleoside triphosphate phosphatase activity"/>
    <property type="evidence" value="ECO:0007669"/>
    <property type="project" value="InterPro"/>
</dbReference>
<dbReference type="GO" id="GO:0036220">
    <property type="term" value="F:ITP diphosphatase activity"/>
    <property type="evidence" value="ECO:0007669"/>
    <property type="project" value="UniProtKB-UniRule"/>
</dbReference>
<dbReference type="InterPro" id="IPR020922">
    <property type="entry name" value="dITP/XTP_pyrophosphatase"/>
</dbReference>
<feature type="binding site" evidence="10">
    <location>
        <position position="183"/>
    </location>
    <ligand>
        <name>substrate</name>
    </ligand>
</feature>
<evidence type="ECO:0000256" key="3">
    <source>
        <dbReference type="ARBA" id="ARBA00022723"/>
    </source>
</evidence>
<dbReference type="GO" id="GO:0005829">
    <property type="term" value="C:cytosol"/>
    <property type="evidence" value="ECO:0007669"/>
    <property type="project" value="TreeGrafter"/>
</dbReference>
<evidence type="ECO:0000313" key="12">
    <source>
        <dbReference type="EMBL" id="MXQ54714.1"/>
    </source>
</evidence>
<dbReference type="GO" id="GO:0036222">
    <property type="term" value="F:XTP diphosphatase activity"/>
    <property type="evidence" value="ECO:0007669"/>
    <property type="project" value="UniProtKB-UniRule"/>
</dbReference>
<comment type="caution">
    <text evidence="12">The sequence shown here is derived from an EMBL/GenBank/DDBJ whole genome shotgun (WGS) entry which is preliminary data.</text>
</comment>
<feature type="binding site" evidence="10">
    <location>
        <begin position="188"/>
        <end position="189"/>
    </location>
    <ligand>
        <name>substrate</name>
    </ligand>
</feature>
<dbReference type="EMBL" id="WUUL01000009">
    <property type="protein sequence ID" value="MXQ54714.1"/>
    <property type="molecule type" value="Genomic_DNA"/>
</dbReference>
<evidence type="ECO:0000256" key="7">
    <source>
        <dbReference type="ARBA" id="ARBA00023080"/>
    </source>
</evidence>
<comment type="caution">
    <text evidence="10">Lacks conserved residue(s) required for the propagation of feature annotation.</text>
</comment>
<protein>
    <recommendedName>
        <fullName evidence="10">dITP/XTP pyrophosphatase</fullName>
        <ecNumber evidence="10">3.6.1.66</ecNumber>
    </recommendedName>
    <alternativeName>
        <fullName evidence="10">Non-canonical purine NTP pyrophosphatase</fullName>
    </alternativeName>
    <alternativeName>
        <fullName evidence="10">Non-standard purine NTP pyrophosphatase</fullName>
    </alternativeName>
    <alternativeName>
        <fullName evidence="10">Nucleoside-triphosphate diphosphatase</fullName>
    </alternativeName>
    <alternativeName>
        <fullName evidence="10">Nucleoside-triphosphate pyrophosphatase</fullName>
        <shortName evidence="10">NTPase</shortName>
    </alternativeName>
</protein>
<accession>A0A6I4W1S0</accession>
<evidence type="ECO:0000256" key="8">
    <source>
        <dbReference type="ARBA" id="ARBA00051875"/>
    </source>
</evidence>
<dbReference type="EC" id="3.6.1.66" evidence="10"/>
<dbReference type="GO" id="GO:0000166">
    <property type="term" value="F:nucleotide binding"/>
    <property type="evidence" value="ECO:0007669"/>
    <property type="project" value="UniProtKB-KW"/>
</dbReference>
<feature type="binding site" evidence="10">
    <location>
        <position position="78"/>
    </location>
    <ligand>
        <name>substrate</name>
    </ligand>
</feature>
<evidence type="ECO:0000256" key="9">
    <source>
        <dbReference type="ARBA" id="ARBA00052017"/>
    </source>
</evidence>
<dbReference type="GO" id="GO:0035870">
    <property type="term" value="F:dITP diphosphatase activity"/>
    <property type="evidence" value="ECO:0007669"/>
    <property type="project" value="UniProtKB-UniRule"/>
</dbReference>
<dbReference type="GO" id="GO:0009117">
    <property type="term" value="P:nucleotide metabolic process"/>
    <property type="evidence" value="ECO:0007669"/>
    <property type="project" value="UniProtKB-KW"/>
</dbReference>
<evidence type="ECO:0000256" key="6">
    <source>
        <dbReference type="ARBA" id="ARBA00022842"/>
    </source>
</evidence>
<dbReference type="PANTHER" id="PTHR11067:SF9">
    <property type="entry name" value="INOSINE TRIPHOSPHATE PYROPHOSPHATASE"/>
    <property type="match status" value="1"/>
</dbReference>
<comment type="catalytic activity">
    <reaction evidence="10">
        <text>ITP + H2O = IMP + diphosphate + H(+)</text>
        <dbReference type="Rhea" id="RHEA:29399"/>
        <dbReference type="ChEBI" id="CHEBI:15377"/>
        <dbReference type="ChEBI" id="CHEBI:15378"/>
        <dbReference type="ChEBI" id="CHEBI:33019"/>
        <dbReference type="ChEBI" id="CHEBI:58053"/>
        <dbReference type="ChEBI" id="CHEBI:61402"/>
        <dbReference type="EC" id="3.6.1.66"/>
    </reaction>
</comment>